<sequence length="74" mass="8081">MGLAPKTRRTSPYLLAGLPAGLGAGAGLGDFSTRAIARSSVGRKYCPVWFFAIVLFHLLLGYISHLGWWKNMDK</sequence>
<evidence type="ECO:0000256" key="1">
    <source>
        <dbReference type="SAM" id="Phobius"/>
    </source>
</evidence>
<feature type="transmembrane region" description="Helical" evidence="1">
    <location>
        <begin position="47"/>
        <end position="69"/>
    </location>
</feature>
<dbReference type="EMBL" id="MEVN01000014">
    <property type="protein sequence ID" value="OGC57390.1"/>
    <property type="molecule type" value="Genomic_DNA"/>
</dbReference>
<keyword evidence="1" id="KW-1133">Transmembrane helix</keyword>
<keyword evidence="1" id="KW-0472">Membrane</keyword>
<accession>A0A1F4VK88</accession>
<keyword evidence="1" id="KW-0812">Transmembrane</keyword>
<name>A0A1F4VK88_UNCKA</name>
<reference evidence="2 3" key="1">
    <citation type="journal article" date="2016" name="Nat. Commun.">
        <title>Thousands of microbial genomes shed light on interconnected biogeochemical processes in an aquifer system.</title>
        <authorList>
            <person name="Anantharaman K."/>
            <person name="Brown C.T."/>
            <person name="Hug L.A."/>
            <person name="Sharon I."/>
            <person name="Castelle C.J."/>
            <person name="Probst A.J."/>
            <person name="Thomas B.C."/>
            <person name="Singh A."/>
            <person name="Wilkins M.J."/>
            <person name="Karaoz U."/>
            <person name="Brodie E.L."/>
            <person name="Williams K.H."/>
            <person name="Hubbard S.S."/>
            <person name="Banfield J.F."/>
        </authorList>
    </citation>
    <scope>NUCLEOTIDE SEQUENCE [LARGE SCALE GENOMIC DNA]</scope>
</reference>
<protein>
    <submittedName>
        <fullName evidence="2">Uncharacterized protein</fullName>
    </submittedName>
</protein>
<gene>
    <name evidence="2" type="ORF">A3H26_03300</name>
</gene>
<dbReference type="AlphaFoldDB" id="A0A1F4VK88"/>
<evidence type="ECO:0000313" key="3">
    <source>
        <dbReference type="Proteomes" id="UP000177763"/>
    </source>
</evidence>
<organism evidence="2 3">
    <name type="scientific">candidate division WWE3 bacterium RIFCSPLOWO2_12_FULL_36_10</name>
    <dbReference type="NCBI Taxonomy" id="1802630"/>
    <lineage>
        <taxon>Bacteria</taxon>
        <taxon>Katanobacteria</taxon>
    </lineage>
</organism>
<dbReference type="STRING" id="1802630.A3H26_03300"/>
<evidence type="ECO:0000313" key="2">
    <source>
        <dbReference type="EMBL" id="OGC57390.1"/>
    </source>
</evidence>
<proteinExistence type="predicted"/>
<comment type="caution">
    <text evidence="2">The sequence shown here is derived from an EMBL/GenBank/DDBJ whole genome shotgun (WGS) entry which is preliminary data.</text>
</comment>
<dbReference type="Proteomes" id="UP000177763">
    <property type="component" value="Unassembled WGS sequence"/>
</dbReference>